<evidence type="ECO:0000313" key="3">
    <source>
        <dbReference type="Proteomes" id="UP000005939"/>
    </source>
</evidence>
<dbReference type="AlphaFoldDB" id="G6F055"/>
<name>G6F055_9PROT</name>
<dbReference type="Proteomes" id="UP000005939">
    <property type="component" value="Unassembled WGS sequence"/>
</dbReference>
<dbReference type="InterPro" id="IPR019302">
    <property type="entry name" value="CAP12/PCTIR_TIR_dom"/>
</dbReference>
<feature type="domain" description="CD-NTase-associated protein 12/Pycsar effector protein TIR" evidence="1">
    <location>
        <begin position="68"/>
        <end position="185"/>
    </location>
</feature>
<dbReference type="OrthoDB" id="5497289at2"/>
<dbReference type="eggNOG" id="COG4271">
    <property type="taxonomic scope" value="Bacteria"/>
</dbReference>
<protein>
    <recommendedName>
        <fullName evidence="1">CD-NTase-associated protein 12/Pycsar effector protein TIR domain-containing protein</fullName>
    </recommendedName>
</protein>
<proteinExistence type="predicted"/>
<dbReference type="EMBL" id="AGFR01000005">
    <property type="protein sequence ID" value="EHD14137.1"/>
    <property type="molecule type" value="Genomic_DNA"/>
</dbReference>
<evidence type="ECO:0000259" key="1">
    <source>
        <dbReference type="Pfam" id="PF10137"/>
    </source>
</evidence>
<reference evidence="2 3" key="1">
    <citation type="submission" date="2011-10" db="EMBL/GenBank/DDBJ databases">
        <title>Genome Sequence of Commensalibacter intestini A911, isolated from Drosophila gut.</title>
        <authorList>
            <person name="Lee W.-J."/>
            <person name="Kim E.-K."/>
        </authorList>
    </citation>
    <scope>NUCLEOTIDE SEQUENCE [LARGE SCALE GENOMIC DNA]</scope>
    <source>
        <strain evidence="2 3">A911</strain>
    </source>
</reference>
<dbReference type="Pfam" id="PF10137">
    <property type="entry name" value="CAP12-PCTIR_TIR"/>
    <property type="match status" value="1"/>
</dbReference>
<sequence length="208" mass="23432">MFESELTTGELVKRATNIDYLYIPLPHSMVKEKNMIDISKKYIFSKEVEEVIEADNSDIQKASPSNKKIFVVHGRDDFAKLTVSNYIHELGLSPIILHQQSNNGNTIIEKIENNSDVGYAIILYTPCDIGSMKESKSQLNPRARQNVVFEHGYFIGKLGRKKVAALLQNGVEQPGDINGVVFIPFSIDDSEWKIELRKELVSAGFSLK</sequence>
<comment type="caution">
    <text evidence="2">The sequence shown here is derived from an EMBL/GenBank/DDBJ whole genome shotgun (WGS) entry which is preliminary data.</text>
</comment>
<dbReference type="GO" id="GO:0050135">
    <property type="term" value="F:NADP+ nucleosidase activity"/>
    <property type="evidence" value="ECO:0007669"/>
    <property type="project" value="InterPro"/>
</dbReference>
<dbReference type="RefSeq" id="WP_008853991.1">
    <property type="nucleotide sequence ID" value="NZ_AGFR01000005.1"/>
</dbReference>
<gene>
    <name evidence="2" type="ORF">CIN_10010</name>
</gene>
<organism evidence="2 3">
    <name type="scientific">Commensalibacter intestini A911</name>
    <dbReference type="NCBI Taxonomy" id="1088868"/>
    <lineage>
        <taxon>Bacteria</taxon>
        <taxon>Pseudomonadati</taxon>
        <taxon>Pseudomonadota</taxon>
        <taxon>Alphaproteobacteria</taxon>
        <taxon>Acetobacterales</taxon>
        <taxon>Acetobacteraceae</taxon>
    </lineage>
</organism>
<accession>G6F055</accession>
<evidence type="ECO:0000313" key="2">
    <source>
        <dbReference type="EMBL" id="EHD14137.1"/>
    </source>
</evidence>